<organism evidence="1 2">
    <name type="scientific">Parabacteroides distasonis</name>
    <dbReference type="NCBI Taxonomy" id="823"/>
    <lineage>
        <taxon>Bacteria</taxon>
        <taxon>Pseudomonadati</taxon>
        <taxon>Bacteroidota</taxon>
        <taxon>Bacteroidia</taxon>
        <taxon>Bacteroidales</taxon>
        <taxon>Tannerellaceae</taxon>
        <taxon>Parabacteroides</taxon>
    </lineage>
</organism>
<evidence type="ECO:0000313" key="2">
    <source>
        <dbReference type="Proteomes" id="UP000195950"/>
    </source>
</evidence>
<sequence length="64" mass="7060">MCYFSLERKVTKSSRLTLTGYSSAFARCRVPTRFAQTGTLLSLTSAASLYARPLRPDGEPFPAL</sequence>
<proteinExistence type="predicted"/>
<accession>A0A1Y4IJK9</accession>
<protein>
    <submittedName>
        <fullName evidence="1">Uncharacterized protein</fullName>
    </submittedName>
</protein>
<name>A0A1Y4IJK9_PARDI</name>
<gene>
    <name evidence="1" type="ORF">B5F32_09490</name>
</gene>
<reference evidence="2" key="1">
    <citation type="submission" date="2017-04" db="EMBL/GenBank/DDBJ databases">
        <title>Function of individual gut microbiota members based on whole genome sequencing of pure cultures obtained from chicken caecum.</title>
        <authorList>
            <person name="Medvecky M."/>
            <person name="Cejkova D."/>
            <person name="Polansky O."/>
            <person name="Karasova D."/>
            <person name="Kubasova T."/>
            <person name="Cizek A."/>
            <person name="Rychlik I."/>
        </authorList>
    </citation>
    <scope>NUCLEOTIDE SEQUENCE [LARGE SCALE GENOMIC DNA]</scope>
    <source>
        <strain evidence="2">An199</strain>
    </source>
</reference>
<dbReference type="AlphaFoldDB" id="A0A1Y4IJK9"/>
<evidence type="ECO:0000313" key="1">
    <source>
        <dbReference type="EMBL" id="OUP19150.1"/>
    </source>
</evidence>
<comment type="caution">
    <text evidence="1">The sequence shown here is derived from an EMBL/GenBank/DDBJ whole genome shotgun (WGS) entry which is preliminary data.</text>
</comment>
<dbReference type="Proteomes" id="UP000195950">
    <property type="component" value="Unassembled WGS sequence"/>
</dbReference>
<dbReference type="EMBL" id="NFJX01000007">
    <property type="protein sequence ID" value="OUP19150.1"/>
    <property type="molecule type" value="Genomic_DNA"/>
</dbReference>